<dbReference type="GeneID" id="17262884"/>
<reference evidence="5" key="1">
    <citation type="journal article" date="2013" name="Nature">
        <title>Pan genome of the phytoplankton Emiliania underpins its global distribution.</title>
        <authorList>
            <person name="Read B.A."/>
            <person name="Kegel J."/>
            <person name="Klute M.J."/>
            <person name="Kuo A."/>
            <person name="Lefebvre S.C."/>
            <person name="Maumus F."/>
            <person name="Mayer C."/>
            <person name="Miller J."/>
            <person name="Monier A."/>
            <person name="Salamov A."/>
            <person name="Young J."/>
            <person name="Aguilar M."/>
            <person name="Claverie J.M."/>
            <person name="Frickenhaus S."/>
            <person name="Gonzalez K."/>
            <person name="Herman E.K."/>
            <person name="Lin Y.C."/>
            <person name="Napier J."/>
            <person name="Ogata H."/>
            <person name="Sarno A.F."/>
            <person name="Shmutz J."/>
            <person name="Schroeder D."/>
            <person name="de Vargas C."/>
            <person name="Verret F."/>
            <person name="von Dassow P."/>
            <person name="Valentin K."/>
            <person name="Van de Peer Y."/>
            <person name="Wheeler G."/>
            <person name="Dacks J.B."/>
            <person name="Delwiche C.F."/>
            <person name="Dyhrman S.T."/>
            <person name="Glockner G."/>
            <person name="John U."/>
            <person name="Richards T."/>
            <person name="Worden A.Z."/>
            <person name="Zhang X."/>
            <person name="Grigoriev I.V."/>
            <person name="Allen A.E."/>
            <person name="Bidle K."/>
            <person name="Borodovsky M."/>
            <person name="Bowler C."/>
            <person name="Brownlee C."/>
            <person name="Cock J.M."/>
            <person name="Elias M."/>
            <person name="Gladyshev V.N."/>
            <person name="Groth M."/>
            <person name="Guda C."/>
            <person name="Hadaegh A."/>
            <person name="Iglesias-Rodriguez M.D."/>
            <person name="Jenkins J."/>
            <person name="Jones B.M."/>
            <person name="Lawson T."/>
            <person name="Leese F."/>
            <person name="Lindquist E."/>
            <person name="Lobanov A."/>
            <person name="Lomsadze A."/>
            <person name="Malik S.B."/>
            <person name="Marsh M.E."/>
            <person name="Mackinder L."/>
            <person name="Mock T."/>
            <person name="Mueller-Roeber B."/>
            <person name="Pagarete A."/>
            <person name="Parker M."/>
            <person name="Probert I."/>
            <person name="Quesneville H."/>
            <person name="Raines C."/>
            <person name="Rensing S.A."/>
            <person name="Riano-Pachon D.M."/>
            <person name="Richier S."/>
            <person name="Rokitta S."/>
            <person name="Shiraiwa Y."/>
            <person name="Soanes D.M."/>
            <person name="van der Giezen M."/>
            <person name="Wahlund T.M."/>
            <person name="Williams B."/>
            <person name="Wilson W."/>
            <person name="Wolfe G."/>
            <person name="Wurch L.L."/>
        </authorList>
    </citation>
    <scope>NUCLEOTIDE SEQUENCE</scope>
</reference>
<dbReference type="PANTHER" id="PTHR13994">
    <property type="entry name" value="NUDIX HYDROLASE RELATED"/>
    <property type="match status" value="1"/>
</dbReference>
<evidence type="ECO:0000313" key="5">
    <source>
        <dbReference type="Proteomes" id="UP000013827"/>
    </source>
</evidence>
<dbReference type="Gene3D" id="3.90.79.10">
    <property type="entry name" value="Nucleoside Triphosphate Pyrophosphohydrolase"/>
    <property type="match status" value="1"/>
</dbReference>
<keyword evidence="5" id="KW-1185">Reference proteome</keyword>
<dbReference type="InterPro" id="IPR000086">
    <property type="entry name" value="NUDIX_hydrolase_dom"/>
</dbReference>
<dbReference type="GO" id="GO:0051287">
    <property type="term" value="F:NAD binding"/>
    <property type="evidence" value="ECO:0007669"/>
    <property type="project" value="TreeGrafter"/>
</dbReference>
<evidence type="ECO:0000256" key="2">
    <source>
        <dbReference type="ARBA" id="ARBA00022801"/>
    </source>
</evidence>
<protein>
    <recommendedName>
        <fullName evidence="3">Nudix hydrolase domain-containing protein</fullName>
    </recommendedName>
</protein>
<feature type="domain" description="Nudix hydrolase" evidence="3">
    <location>
        <begin position="142"/>
        <end position="278"/>
    </location>
</feature>
<dbReference type="Pfam" id="PF18290">
    <property type="entry name" value="Nudix_hydro"/>
    <property type="match status" value="1"/>
</dbReference>
<evidence type="ECO:0000313" key="4">
    <source>
        <dbReference type="EnsemblProtists" id="EOD16735"/>
    </source>
</evidence>
<dbReference type="Gene3D" id="3.40.630.30">
    <property type="match status" value="1"/>
</dbReference>
<accession>A0A0D3IZQ0</accession>
<dbReference type="HOGENOM" id="CLU_889756_0_0_1"/>
<dbReference type="eggNOG" id="KOG0648">
    <property type="taxonomic scope" value="Eukaryota"/>
</dbReference>
<dbReference type="GO" id="GO:0035529">
    <property type="term" value="F:NADH pyrophosphatase activity"/>
    <property type="evidence" value="ECO:0007669"/>
    <property type="project" value="TreeGrafter"/>
</dbReference>
<dbReference type="InterPro" id="IPR040618">
    <property type="entry name" value="Pre-Nudix"/>
</dbReference>
<dbReference type="InterPro" id="IPR003293">
    <property type="entry name" value="Nudix_hydrolase6-like"/>
</dbReference>
<dbReference type="PaxDb" id="2903-EOD16735"/>
<keyword evidence="2" id="KW-0378">Hydrolase</keyword>
<dbReference type="Proteomes" id="UP000013827">
    <property type="component" value="Unassembled WGS sequence"/>
</dbReference>
<organism evidence="4 5">
    <name type="scientific">Emiliania huxleyi (strain CCMP1516)</name>
    <dbReference type="NCBI Taxonomy" id="280463"/>
    <lineage>
        <taxon>Eukaryota</taxon>
        <taxon>Haptista</taxon>
        <taxon>Haptophyta</taxon>
        <taxon>Prymnesiophyceae</taxon>
        <taxon>Isochrysidales</taxon>
        <taxon>Noelaerhabdaceae</taxon>
        <taxon>Emiliania</taxon>
    </lineage>
</organism>
<dbReference type="SUPFAM" id="SSF55811">
    <property type="entry name" value="Nudix"/>
    <property type="match status" value="1"/>
</dbReference>
<evidence type="ECO:0000256" key="1">
    <source>
        <dbReference type="ARBA" id="ARBA00005582"/>
    </source>
</evidence>
<comment type="similarity">
    <text evidence="1">Belongs to the Nudix hydrolase family.</text>
</comment>
<dbReference type="KEGG" id="ehx:EMIHUDRAFT_244715"/>
<reference evidence="4" key="2">
    <citation type="submission" date="2024-10" db="UniProtKB">
        <authorList>
            <consortium name="EnsemblProtists"/>
        </authorList>
    </citation>
    <scope>IDENTIFICATION</scope>
</reference>
<dbReference type="EnsemblProtists" id="EOD16735">
    <property type="protein sequence ID" value="EOD16735"/>
    <property type="gene ID" value="EMIHUDRAFT_244715"/>
</dbReference>
<dbReference type="Pfam" id="PF00293">
    <property type="entry name" value="NUDIX"/>
    <property type="match status" value="1"/>
</dbReference>
<dbReference type="GO" id="GO:0047631">
    <property type="term" value="F:ADP-ribose diphosphatase activity"/>
    <property type="evidence" value="ECO:0007669"/>
    <property type="project" value="TreeGrafter"/>
</dbReference>
<dbReference type="InterPro" id="IPR015797">
    <property type="entry name" value="NUDIX_hydrolase-like_dom_sf"/>
</dbReference>
<dbReference type="RefSeq" id="XP_005769164.1">
    <property type="nucleotide sequence ID" value="XM_005769107.1"/>
</dbReference>
<sequence length="313" mass="33059">MVADLLLAKLRELQATVESTEPEASILPTCLSLLDQLGTVLGGGGPPPLTTREDRYGGVEIEVPISAADTPHALGVELSRRIEQWAAAGKRGLWLKIPLECAAFAGSAAAQGFQFHHAKPEYVEMTRWLPTDQPSPLPAYAFTQVGVGGVVVNSAGHVLMERVSPTAKMQGSWKLPGGRGLADPGEDFADTVREETGIAASLSNGGGVVSLRHSHGFRFGVGDLYVVVKLVCEGSEEIQMNERELAGARWVPWEEVRAMVAPPSAESFDGKVSQTNLDFISSALSGALIAGTPTPSSRPGVSSMVYTARAAET</sequence>
<dbReference type="PROSITE" id="PS51462">
    <property type="entry name" value="NUDIX"/>
    <property type="match status" value="1"/>
</dbReference>
<name>A0A0D3IZQ0_EMIH1</name>
<evidence type="ECO:0000259" key="3">
    <source>
        <dbReference type="PROSITE" id="PS51462"/>
    </source>
</evidence>
<proteinExistence type="inferred from homology"/>
<dbReference type="PANTHER" id="PTHR13994:SF13">
    <property type="entry name" value="FI03680P"/>
    <property type="match status" value="1"/>
</dbReference>
<dbReference type="AlphaFoldDB" id="A0A0D3IZQ0"/>